<evidence type="ECO:0000313" key="1">
    <source>
        <dbReference type="EMBL" id="GEZ47431.1"/>
    </source>
</evidence>
<proteinExistence type="predicted"/>
<organism evidence="1">
    <name type="scientific">Tanacetum cinerariifolium</name>
    <name type="common">Dalmatian daisy</name>
    <name type="synonym">Chrysanthemum cinerariifolium</name>
    <dbReference type="NCBI Taxonomy" id="118510"/>
    <lineage>
        <taxon>Eukaryota</taxon>
        <taxon>Viridiplantae</taxon>
        <taxon>Streptophyta</taxon>
        <taxon>Embryophyta</taxon>
        <taxon>Tracheophyta</taxon>
        <taxon>Spermatophyta</taxon>
        <taxon>Magnoliopsida</taxon>
        <taxon>eudicotyledons</taxon>
        <taxon>Gunneridae</taxon>
        <taxon>Pentapetalae</taxon>
        <taxon>asterids</taxon>
        <taxon>campanulids</taxon>
        <taxon>Asterales</taxon>
        <taxon>Asteraceae</taxon>
        <taxon>Asteroideae</taxon>
        <taxon>Anthemideae</taxon>
        <taxon>Anthemidinae</taxon>
        <taxon>Tanacetum</taxon>
    </lineage>
</organism>
<sequence>MTNKINTFLKAINDRMTGALPSDTVKNPKLNVDSTSLVLSARSYPIEDPQSSSNPFNSANAIKTCFESTKTFQKDQPQIKTLTVNKIKRAKSKEPGKALVDEFMDFHLNLPVFEFLAHAPIYNTILDKSVESLELGKNRSAFE</sequence>
<dbReference type="EMBL" id="BKCJ010283288">
    <property type="protein sequence ID" value="GEZ47431.1"/>
    <property type="molecule type" value="Genomic_DNA"/>
</dbReference>
<reference evidence="1" key="1">
    <citation type="journal article" date="2019" name="Sci. Rep.">
        <title>Draft genome of Tanacetum cinerariifolium, the natural source of mosquito coil.</title>
        <authorList>
            <person name="Yamashiro T."/>
            <person name="Shiraishi A."/>
            <person name="Satake H."/>
            <person name="Nakayama K."/>
        </authorList>
    </citation>
    <scope>NUCLEOTIDE SEQUENCE</scope>
</reference>
<name>A0A699ICF0_TANCI</name>
<protein>
    <submittedName>
        <fullName evidence="1">Uncharacterized protein</fullName>
    </submittedName>
</protein>
<dbReference type="AlphaFoldDB" id="A0A699ICF0"/>
<accession>A0A699ICF0</accession>
<gene>
    <name evidence="1" type="ORF">Tci_519404</name>
</gene>
<comment type="caution">
    <text evidence="1">The sequence shown here is derived from an EMBL/GenBank/DDBJ whole genome shotgun (WGS) entry which is preliminary data.</text>
</comment>